<dbReference type="PANTHER" id="PTHR30136:SF34">
    <property type="entry name" value="TRANSCRIPTIONAL REGULATOR"/>
    <property type="match status" value="1"/>
</dbReference>
<dbReference type="AlphaFoldDB" id="A0A1F7F6D0"/>
<accession>A0A1F7F6D0</accession>
<dbReference type="Pfam" id="PF01614">
    <property type="entry name" value="IclR_C"/>
    <property type="match status" value="1"/>
</dbReference>
<feature type="non-terminal residue" evidence="2">
    <location>
        <position position="1"/>
    </location>
</feature>
<dbReference type="InterPro" id="IPR050707">
    <property type="entry name" value="HTH_MetabolicPath_Reg"/>
</dbReference>
<evidence type="ECO:0000313" key="2">
    <source>
        <dbReference type="EMBL" id="OGK02056.1"/>
    </source>
</evidence>
<organism evidence="2 3">
    <name type="scientific">Candidatus Raymondbacteria bacterium RIFOXYD12_FULL_49_13</name>
    <dbReference type="NCBI Taxonomy" id="1817890"/>
    <lineage>
        <taxon>Bacteria</taxon>
        <taxon>Raymondiibacteriota</taxon>
    </lineage>
</organism>
<feature type="domain" description="IclR-ED" evidence="1">
    <location>
        <begin position="40"/>
        <end position="198"/>
    </location>
</feature>
<dbReference type="InterPro" id="IPR014757">
    <property type="entry name" value="Tscrpt_reg_IclR_C"/>
</dbReference>
<gene>
    <name evidence="2" type="ORF">A2519_18710</name>
</gene>
<protein>
    <recommendedName>
        <fullName evidence="1">IclR-ED domain-containing protein</fullName>
    </recommendedName>
</protein>
<comment type="caution">
    <text evidence="2">The sequence shown here is derived from an EMBL/GenBank/DDBJ whole genome shotgun (WGS) entry which is preliminary data.</text>
</comment>
<dbReference type="SUPFAM" id="SSF55781">
    <property type="entry name" value="GAF domain-like"/>
    <property type="match status" value="1"/>
</dbReference>
<name>A0A1F7F6D0_UNCRA</name>
<dbReference type="GO" id="GO:0003677">
    <property type="term" value="F:DNA binding"/>
    <property type="evidence" value="ECO:0007669"/>
    <property type="project" value="TreeGrafter"/>
</dbReference>
<dbReference type="InterPro" id="IPR029016">
    <property type="entry name" value="GAF-like_dom_sf"/>
</dbReference>
<reference evidence="2 3" key="1">
    <citation type="journal article" date="2016" name="Nat. Commun.">
        <title>Thousands of microbial genomes shed light on interconnected biogeochemical processes in an aquifer system.</title>
        <authorList>
            <person name="Anantharaman K."/>
            <person name="Brown C.T."/>
            <person name="Hug L.A."/>
            <person name="Sharon I."/>
            <person name="Castelle C.J."/>
            <person name="Probst A.J."/>
            <person name="Thomas B.C."/>
            <person name="Singh A."/>
            <person name="Wilkins M.J."/>
            <person name="Karaoz U."/>
            <person name="Brodie E.L."/>
            <person name="Williams K.H."/>
            <person name="Hubbard S.S."/>
            <person name="Banfield J.F."/>
        </authorList>
    </citation>
    <scope>NUCLEOTIDE SEQUENCE [LARGE SCALE GENOMIC DNA]</scope>
</reference>
<dbReference type="GO" id="GO:0045892">
    <property type="term" value="P:negative regulation of DNA-templated transcription"/>
    <property type="evidence" value="ECO:0007669"/>
    <property type="project" value="TreeGrafter"/>
</dbReference>
<dbReference type="GO" id="GO:0003700">
    <property type="term" value="F:DNA-binding transcription factor activity"/>
    <property type="evidence" value="ECO:0007669"/>
    <property type="project" value="TreeGrafter"/>
</dbReference>
<evidence type="ECO:0000259" key="1">
    <source>
        <dbReference type="Pfam" id="PF01614"/>
    </source>
</evidence>
<dbReference type="PANTHER" id="PTHR30136">
    <property type="entry name" value="HELIX-TURN-HELIX TRANSCRIPTIONAL REGULATOR, ICLR FAMILY"/>
    <property type="match status" value="1"/>
</dbReference>
<dbReference type="EMBL" id="MFYX01000113">
    <property type="protein sequence ID" value="OGK02056.1"/>
    <property type="molecule type" value="Genomic_DNA"/>
</dbReference>
<evidence type="ECO:0000313" key="3">
    <source>
        <dbReference type="Proteomes" id="UP000179243"/>
    </source>
</evidence>
<proteinExistence type="predicted"/>
<dbReference type="Gene3D" id="3.30.450.40">
    <property type="match status" value="1"/>
</dbReference>
<dbReference type="Proteomes" id="UP000179243">
    <property type="component" value="Unassembled WGS sequence"/>
</dbReference>
<sequence>GIELTKVNRLLKTLAHIGLARQNPGRKYITGPGIHVLASQALHGSGLLKTAFDPLEKLSQLNLIVALGVLWRDQVSYLYFRTPGTSAAQAIGSLGLFPASQSSIGMVTLAGMEMEEVKSLYAGKVIPGYENSQALFFKEVQKTREQGYGLVYRDDTKETSMAVAVGMPLVGAIALSGRMKNNEQNTYLKILKNIAKEITERLEKNL</sequence>